<evidence type="ECO:0008006" key="4">
    <source>
        <dbReference type="Google" id="ProtNLM"/>
    </source>
</evidence>
<evidence type="ECO:0000313" key="3">
    <source>
        <dbReference type="Proteomes" id="UP001464923"/>
    </source>
</evidence>
<feature type="transmembrane region" description="Helical" evidence="1">
    <location>
        <begin position="6"/>
        <end position="30"/>
    </location>
</feature>
<organism evidence="2 3">
    <name type="scientific">Pseudonocardia tropica</name>
    <dbReference type="NCBI Taxonomy" id="681289"/>
    <lineage>
        <taxon>Bacteria</taxon>
        <taxon>Bacillati</taxon>
        <taxon>Actinomycetota</taxon>
        <taxon>Actinomycetes</taxon>
        <taxon>Pseudonocardiales</taxon>
        <taxon>Pseudonocardiaceae</taxon>
        <taxon>Pseudonocardia</taxon>
    </lineage>
</organism>
<protein>
    <recommendedName>
        <fullName evidence="4">Ig-like domain-containing protein</fullName>
    </recommendedName>
</protein>
<comment type="caution">
    <text evidence="2">The sequence shown here is derived from an EMBL/GenBank/DDBJ whole genome shotgun (WGS) entry which is preliminary data.</text>
</comment>
<keyword evidence="1" id="KW-1133">Transmembrane helix</keyword>
<keyword evidence="3" id="KW-1185">Reference proteome</keyword>
<reference evidence="2 3" key="1">
    <citation type="submission" date="2024-03" db="EMBL/GenBank/DDBJ databases">
        <title>Draft genome sequence of Pseudonocardia tropica JCM 19149.</title>
        <authorList>
            <person name="Butdee W."/>
            <person name="Duangmal K."/>
        </authorList>
    </citation>
    <scope>NUCLEOTIDE SEQUENCE [LARGE SCALE GENOMIC DNA]</scope>
    <source>
        <strain evidence="2 3">JCM 19149</strain>
    </source>
</reference>
<accession>A0ABV1JYG3</accession>
<keyword evidence="1" id="KW-0812">Transmembrane</keyword>
<dbReference type="Proteomes" id="UP001464923">
    <property type="component" value="Unassembled WGS sequence"/>
</dbReference>
<feature type="transmembrane region" description="Helical" evidence="1">
    <location>
        <begin position="42"/>
        <end position="61"/>
    </location>
</feature>
<proteinExistence type="predicted"/>
<dbReference type="EMBL" id="JBEDNP010000011">
    <property type="protein sequence ID" value="MEQ3541015.1"/>
    <property type="molecule type" value="Genomic_DNA"/>
</dbReference>
<sequence>MTGTLSVVMGGAGVVLLLVGLIGGGFTFSGSVMPTVGRAPRVACFAVGSVLLLLALFFGLADIGSKIPQAQAQTSDPGSPSDPGVSAAPAPFVASVLVPAGQGALIYSNPLSTAPTVGQANSGVLINLFCSVQGEYVVNSQNVGSTLWYRTETGYIPDVNLNTGTNQSVTAGC</sequence>
<gene>
    <name evidence="2" type="ORF">WHI96_19575</name>
</gene>
<name>A0ABV1JYG3_9PSEU</name>
<keyword evidence="1" id="KW-0472">Membrane</keyword>
<evidence type="ECO:0000256" key="1">
    <source>
        <dbReference type="SAM" id="Phobius"/>
    </source>
</evidence>
<evidence type="ECO:0000313" key="2">
    <source>
        <dbReference type="EMBL" id="MEQ3541015.1"/>
    </source>
</evidence>